<name>A0A317PQ83_9HYPH</name>
<evidence type="ECO:0000256" key="5">
    <source>
        <dbReference type="SAM" id="Phobius"/>
    </source>
</evidence>
<dbReference type="GO" id="GO:0012505">
    <property type="term" value="C:endomembrane system"/>
    <property type="evidence" value="ECO:0007669"/>
    <property type="project" value="UniProtKB-SubCell"/>
</dbReference>
<dbReference type="AlphaFoldDB" id="A0A317PQ83"/>
<dbReference type="InterPro" id="IPR052527">
    <property type="entry name" value="Metal_cation-efflux_comp"/>
</dbReference>
<keyword evidence="6" id="KW-0808">Transferase</keyword>
<reference evidence="6 7" key="1">
    <citation type="submission" date="2018-05" db="EMBL/GenBank/DDBJ databases">
        <title>Genomic Encyclopedia of Type Strains, Phase IV (KMG-IV): sequencing the most valuable type-strain genomes for metagenomic binning, comparative biology and taxonomic classification.</title>
        <authorList>
            <person name="Goeker M."/>
        </authorList>
    </citation>
    <scope>NUCLEOTIDE SEQUENCE [LARGE SCALE GENOMIC DNA]</scope>
    <source>
        <strain evidence="6 7">DSM 16791</strain>
    </source>
</reference>
<keyword evidence="3 5" id="KW-1133">Transmembrane helix</keyword>
<evidence type="ECO:0000313" key="7">
    <source>
        <dbReference type="Proteomes" id="UP000246352"/>
    </source>
</evidence>
<dbReference type="PANTHER" id="PTHR43847">
    <property type="entry name" value="BLL3993 PROTEIN"/>
    <property type="match status" value="1"/>
</dbReference>
<accession>A0A317PQ83</accession>
<dbReference type="GO" id="GO:0008168">
    <property type="term" value="F:methyltransferase activity"/>
    <property type="evidence" value="ECO:0007669"/>
    <property type="project" value="UniProtKB-KW"/>
</dbReference>
<keyword evidence="6" id="KW-0489">Methyltransferase</keyword>
<evidence type="ECO:0000313" key="6">
    <source>
        <dbReference type="EMBL" id="PWW03648.1"/>
    </source>
</evidence>
<evidence type="ECO:0000256" key="1">
    <source>
        <dbReference type="ARBA" id="ARBA00004127"/>
    </source>
</evidence>
<dbReference type="Pfam" id="PF04191">
    <property type="entry name" value="PEMT"/>
    <property type="match status" value="1"/>
</dbReference>
<dbReference type="InterPro" id="IPR007318">
    <property type="entry name" value="Phopholipid_MeTrfase"/>
</dbReference>
<sequence>MNVYRARPNSIPWPPLLLVLFGAAAIAAFAALPLPLVFHLSRLLGAVLILAGLAVDFWAMRSLQQAHTTILPHRGSNHLVTEGPFRFSRNPIYVANLLLLAGIGLATGNGWFIVVMPFDALAMHYLAVLREERHLLAQFGYRYENYCRKVRRWI</sequence>
<dbReference type="Gene3D" id="1.20.120.1630">
    <property type="match status" value="1"/>
</dbReference>
<dbReference type="GO" id="GO:0032259">
    <property type="term" value="P:methylation"/>
    <property type="evidence" value="ECO:0007669"/>
    <property type="project" value="UniProtKB-KW"/>
</dbReference>
<organism evidence="6 7">
    <name type="scientific">Hoeflea marina</name>
    <dbReference type="NCBI Taxonomy" id="274592"/>
    <lineage>
        <taxon>Bacteria</taxon>
        <taxon>Pseudomonadati</taxon>
        <taxon>Pseudomonadota</taxon>
        <taxon>Alphaproteobacteria</taxon>
        <taxon>Hyphomicrobiales</taxon>
        <taxon>Rhizobiaceae</taxon>
        <taxon>Hoeflea</taxon>
    </lineage>
</organism>
<evidence type="ECO:0000256" key="3">
    <source>
        <dbReference type="ARBA" id="ARBA00022989"/>
    </source>
</evidence>
<dbReference type="EMBL" id="QGTR01000001">
    <property type="protein sequence ID" value="PWW03648.1"/>
    <property type="molecule type" value="Genomic_DNA"/>
</dbReference>
<feature type="transmembrane region" description="Helical" evidence="5">
    <location>
        <begin position="93"/>
        <end position="114"/>
    </location>
</feature>
<proteinExistence type="predicted"/>
<dbReference type="PANTHER" id="PTHR43847:SF1">
    <property type="entry name" value="BLL3993 PROTEIN"/>
    <property type="match status" value="1"/>
</dbReference>
<comment type="subcellular location">
    <subcellularLocation>
        <location evidence="1">Endomembrane system</location>
        <topology evidence="1">Multi-pass membrane protein</topology>
    </subcellularLocation>
</comment>
<gene>
    <name evidence="6" type="ORF">DFR52_101334</name>
</gene>
<dbReference type="RefSeq" id="WP_110030177.1">
    <property type="nucleotide sequence ID" value="NZ_QGTR01000001.1"/>
</dbReference>
<dbReference type="OrthoDB" id="9811969at2"/>
<dbReference type="Proteomes" id="UP000246352">
    <property type="component" value="Unassembled WGS sequence"/>
</dbReference>
<keyword evidence="4 5" id="KW-0472">Membrane</keyword>
<keyword evidence="2 5" id="KW-0812">Transmembrane</keyword>
<feature type="transmembrane region" description="Helical" evidence="5">
    <location>
        <begin position="40"/>
        <end position="59"/>
    </location>
</feature>
<evidence type="ECO:0000256" key="4">
    <source>
        <dbReference type="ARBA" id="ARBA00023136"/>
    </source>
</evidence>
<protein>
    <submittedName>
        <fullName evidence="6">Protein-S-isoprenylcysteine O-methyltransferase Ste14</fullName>
    </submittedName>
</protein>
<evidence type="ECO:0000256" key="2">
    <source>
        <dbReference type="ARBA" id="ARBA00022692"/>
    </source>
</evidence>
<comment type="caution">
    <text evidence="6">The sequence shown here is derived from an EMBL/GenBank/DDBJ whole genome shotgun (WGS) entry which is preliminary data.</text>
</comment>
<keyword evidence="7" id="KW-1185">Reference proteome</keyword>